<dbReference type="PRINTS" id="PR00260">
    <property type="entry name" value="CHEMTRNSDUCR"/>
</dbReference>
<keyword evidence="8" id="KW-1185">Reference proteome</keyword>
<reference evidence="7 8" key="1">
    <citation type="submission" date="2016-08" db="EMBL/GenBank/DDBJ databases">
        <authorList>
            <person name="Seilhamer J.J."/>
        </authorList>
    </citation>
    <scope>NUCLEOTIDE SEQUENCE [LARGE SCALE GENOMIC DNA]</scope>
    <source>
        <strain evidence="7 8">PH27A</strain>
    </source>
</reference>
<dbReference type="SUPFAM" id="SSF58104">
    <property type="entry name" value="Methyl-accepting chemotaxis protein (MCP) signaling domain"/>
    <property type="match status" value="1"/>
</dbReference>
<protein>
    <recommendedName>
        <fullName evidence="6">Methyl-accepting transducer domain-containing protein</fullName>
    </recommendedName>
</protein>
<keyword evidence="2 4" id="KW-0807">Transducer</keyword>
<dbReference type="InterPro" id="IPR004090">
    <property type="entry name" value="Chemotax_Me-accpt_rcpt"/>
</dbReference>
<dbReference type="SMART" id="SM00283">
    <property type="entry name" value="MA"/>
    <property type="match status" value="1"/>
</dbReference>
<comment type="caution">
    <text evidence="7">The sequence shown here is derived from an EMBL/GenBank/DDBJ whole genome shotgun (WGS) entry which is preliminary data.</text>
</comment>
<dbReference type="GO" id="GO:0007165">
    <property type="term" value="P:signal transduction"/>
    <property type="evidence" value="ECO:0007669"/>
    <property type="project" value="UniProtKB-KW"/>
</dbReference>
<evidence type="ECO:0000256" key="5">
    <source>
        <dbReference type="SAM" id="Coils"/>
    </source>
</evidence>
<keyword evidence="5" id="KW-0175">Coiled coil</keyword>
<dbReference type="GO" id="GO:0004888">
    <property type="term" value="F:transmembrane signaling receptor activity"/>
    <property type="evidence" value="ECO:0007669"/>
    <property type="project" value="InterPro"/>
</dbReference>
<dbReference type="GO" id="GO:0016020">
    <property type="term" value="C:membrane"/>
    <property type="evidence" value="ECO:0007669"/>
    <property type="project" value="UniProtKB-SubCell"/>
</dbReference>
<dbReference type="Proteomes" id="UP000094291">
    <property type="component" value="Unassembled WGS sequence"/>
</dbReference>
<feature type="coiled-coil region" evidence="5">
    <location>
        <begin position="9"/>
        <end position="36"/>
    </location>
</feature>
<dbReference type="Pfam" id="PF00015">
    <property type="entry name" value="MCPsignal"/>
    <property type="match status" value="1"/>
</dbReference>
<dbReference type="PROSITE" id="PS50111">
    <property type="entry name" value="CHEMOTAXIS_TRANSDUC_2"/>
    <property type="match status" value="1"/>
</dbReference>
<name>A0A1E2V5H3_9GAMM</name>
<dbReference type="PANTHER" id="PTHR32089">
    <property type="entry name" value="METHYL-ACCEPTING CHEMOTAXIS PROTEIN MCPB"/>
    <property type="match status" value="1"/>
</dbReference>
<dbReference type="EMBL" id="MDTQ01000001">
    <property type="protein sequence ID" value="ODC02231.1"/>
    <property type="molecule type" value="Genomic_DNA"/>
</dbReference>
<comment type="similarity">
    <text evidence="3">Belongs to the methyl-accepting chemotaxis (MCP) protein family.</text>
</comment>
<comment type="subcellular location">
    <subcellularLocation>
        <location evidence="1">Membrane</location>
    </subcellularLocation>
</comment>
<evidence type="ECO:0000256" key="2">
    <source>
        <dbReference type="ARBA" id="ARBA00023224"/>
    </source>
</evidence>
<evidence type="ECO:0000256" key="3">
    <source>
        <dbReference type="ARBA" id="ARBA00029447"/>
    </source>
</evidence>
<sequence length="375" mass="42121">MSLWNRNKTKTLANQLAEEKKENEHLTQLLAASRQHEQQLQFEIDALNEKQQWHQRVVSQLLSFDQSLKSVTTAFYNLNTALDTANNLMDKTHSESRLSHQRFNEAHNELHQLFAQLEDINHRQKQLSRQADAINESVLCIENVAAQTNLLALNAAIEAARAGEEGRGFAVVAEEVRALASNSAGAAHTIGEQVENIHQASTLNSQQLDDIDQQVMKAQTLLGHAGTCLTAVDQRCQEVSHSIQFGTDLSHVELASLDELRLKFAVYKQMFGLEPLSPIVSSEACLLGQWYQQKNNDSLAQLAITFETPHQQTHHHAQQALIAYENAQWSQAVEHLEGMEVCNRQVISALDDYLHQVMMIDGPRREDAIETLSPV</sequence>
<organism evidence="7 8">
    <name type="scientific">Terasakiispira papahanaumokuakeensis</name>
    <dbReference type="NCBI Taxonomy" id="197479"/>
    <lineage>
        <taxon>Bacteria</taxon>
        <taxon>Pseudomonadati</taxon>
        <taxon>Pseudomonadota</taxon>
        <taxon>Gammaproteobacteria</taxon>
        <taxon>Oceanospirillales</taxon>
        <taxon>Terasakiispira</taxon>
    </lineage>
</organism>
<dbReference type="Gene3D" id="1.10.287.950">
    <property type="entry name" value="Methyl-accepting chemotaxis protein"/>
    <property type="match status" value="1"/>
</dbReference>
<evidence type="ECO:0000256" key="4">
    <source>
        <dbReference type="PROSITE-ProRule" id="PRU00284"/>
    </source>
</evidence>
<gene>
    <name evidence="7" type="ORF">BFW38_00380</name>
</gene>
<dbReference type="InterPro" id="IPR004089">
    <property type="entry name" value="MCPsignal_dom"/>
</dbReference>
<feature type="domain" description="Methyl-accepting transducer" evidence="6">
    <location>
        <begin position="67"/>
        <end position="252"/>
    </location>
</feature>
<dbReference type="AlphaFoldDB" id="A0A1E2V5H3"/>
<dbReference type="RefSeq" id="WP_068996615.1">
    <property type="nucleotide sequence ID" value="NZ_MDTQ01000001.1"/>
</dbReference>
<dbReference type="GO" id="GO:0006935">
    <property type="term" value="P:chemotaxis"/>
    <property type="evidence" value="ECO:0007669"/>
    <property type="project" value="InterPro"/>
</dbReference>
<dbReference type="OrthoDB" id="9808588at2"/>
<proteinExistence type="inferred from homology"/>
<feature type="coiled-coil region" evidence="5">
    <location>
        <begin position="103"/>
        <end position="137"/>
    </location>
</feature>
<evidence type="ECO:0000313" key="8">
    <source>
        <dbReference type="Proteomes" id="UP000094291"/>
    </source>
</evidence>
<dbReference type="PANTHER" id="PTHR32089:SF112">
    <property type="entry name" value="LYSOZYME-LIKE PROTEIN-RELATED"/>
    <property type="match status" value="1"/>
</dbReference>
<accession>A0A1E2V5H3</accession>
<evidence type="ECO:0000259" key="6">
    <source>
        <dbReference type="PROSITE" id="PS50111"/>
    </source>
</evidence>
<evidence type="ECO:0000313" key="7">
    <source>
        <dbReference type="EMBL" id="ODC02231.1"/>
    </source>
</evidence>
<dbReference type="STRING" id="197479.BFW38_00380"/>
<dbReference type="Gene3D" id="1.20.120.30">
    <property type="entry name" value="Aspartate receptor, ligand-binding domain"/>
    <property type="match status" value="1"/>
</dbReference>
<evidence type="ECO:0000256" key="1">
    <source>
        <dbReference type="ARBA" id="ARBA00004370"/>
    </source>
</evidence>